<reference evidence="1 2" key="1">
    <citation type="journal article" date="2019" name="Sci. Rep.">
        <title>Orb-weaving spider Araneus ventricosus genome elucidates the spidroin gene catalogue.</title>
        <authorList>
            <person name="Kono N."/>
            <person name="Nakamura H."/>
            <person name="Ohtoshi R."/>
            <person name="Moran D.A.P."/>
            <person name="Shinohara A."/>
            <person name="Yoshida Y."/>
            <person name="Fujiwara M."/>
            <person name="Mori M."/>
            <person name="Tomita M."/>
            <person name="Arakawa K."/>
        </authorList>
    </citation>
    <scope>NUCLEOTIDE SEQUENCE [LARGE SCALE GENOMIC DNA]</scope>
</reference>
<sequence>MLREESEEWVSIDEDIPVAAAVTDLEICQAVCEQDPSINVDDSNGDESIEENPPKTVEMRQAHGILKLSTSFNKQYDFEQYISELLRNNCRQATLMNFFNCYF</sequence>
<dbReference type="Proteomes" id="UP000499080">
    <property type="component" value="Unassembled WGS sequence"/>
</dbReference>
<dbReference type="OrthoDB" id="6617542at2759"/>
<gene>
    <name evidence="1" type="ORF">AVEN_133849_1</name>
</gene>
<comment type="caution">
    <text evidence="1">The sequence shown here is derived from an EMBL/GenBank/DDBJ whole genome shotgun (WGS) entry which is preliminary data.</text>
</comment>
<accession>A0A4Y2L9G2</accession>
<protein>
    <submittedName>
        <fullName evidence="1">Uncharacterized protein</fullName>
    </submittedName>
</protein>
<name>A0A4Y2L9G2_ARAVE</name>
<organism evidence="1 2">
    <name type="scientific">Araneus ventricosus</name>
    <name type="common">Orbweaver spider</name>
    <name type="synonym">Epeira ventricosa</name>
    <dbReference type="NCBI Taxonomy" id="182803"/>
    <lineage>
        <taxon>Eukaryota</taxon>
        <taxon>Metazoa</taxon>
        <taxon>Ecdysozoa</taxon>
        <taxon>Arthropoda</taxon>
        <taxon>Chelicerata</taxon>
        <taxon>Arachnida</taxon>
        <taxon>Araneae</taxon>
        <taxon>Araneomorphae</taxon>
        <taxon>Entelegynae</taxon>
        <taxon>Araneoidea</taxon>
        <taxon>Araneidae</taxon>
        <taxon>Araneus</taxon>
    </lineage>
</organism>
<keyword evidence="2" id="KW-1185">Reference proteome</keyword>
<evidence type="ECO:0000313" key="2">
    <source>
        <dbReference type="Proteomes" id="UP000499080"/>
    </source>
</evidence>
<dbReference type="EMBL" id="BGPR01005545">
    <property type="protein sequence ID" value="GBN11162.1"/>
    <property type="molecule type" value="Genomic_DNA"/>
</dbReference>
<proteinExistence type="predicted"/>
<dbReference type="AlphaFoldDB" id="A0A4Y2L9G2"/>
<evidence type="ECO:0000313" key="1">
    <source>
        <dbReference type="EMBL" id="GBN11162.1"/>
    </source>
</evidence>